<name>A0A6A6SU75_9PLEO</name>
<sequence>MPPNAYQAFKDLLLGLSGYLDELSPYDFDPRQALFPQLPLELREIIYSYLLLPRNYHMNHIEVECMLRRPLFRINEHTRIDVGLYLIRTHPLYIDDAASRDNVMIPFLESFPGEHGFACVRSLYFWRFSYQIPKTGSTVNENIRLMQRCTGLRNVDLRWESIHLQELPAPRFPELEVKVRRMMHRSPAFPSVQDVVQRYHLEGLFALDSVQKITLWIVNTDIVYIGGGLGRDAILFVIAGLLGELCTWMEKRFLELGRTVVVKCEFERRFHLALLFRLSRIRRQE</sequence>
<accession>A0A6A6SU75</accession>
<proteinExistence type="predicted"/>
<gene>
    <name evidence="1" type="ORF">K491DRAFT_683392</name>
</gene>
<evidence type="ECO:0000313" key="1">
    <source>
        <dbReference type="EMBL" id="KAF2649998.1"/>
    </source>
</evidence>
<dbReference type="AlphaFoldDB" id="A0A6A6SU75"/>
<keyword evidence="2" id="KW-1185">Reference proteome</keyword>
<organism evidence="1 2">
    <name type="scientific">Lophiostoma macrostomum CBS 122681</name>
    <dbReference type="NCBI Taxonomy" id="1314788"/>
    <lineage>
        <taxon>Eukaryota</taxon>
        <taxon>Fungi</taxon>
        <taxon>Dikarya</taxon>
        <taxon>Ascomycota</taxon>
        <taxon>Pezizomycotina</taxon>
        <taxon>Dothideomycetes</taxon>
        <taxon>Pleosporomycetidae</taxon>
        <taxon>Pleosporales</taxon>
        <taxon>Lophiostomataceae</taxon>
        <taxon>Lophiostoma</taxon>
    </lineage>
</organism>
<reference evidence="1" key="1">
    <citation type="journal article" date="2020" name="Stud. Mycol.">
        <title>101 Dothideomycetes genomes: a test case for predicting lifestyles and emergence of pathogens.</title>
        <authorList>
            <person name="Haridas S."/>
            <person name="Albert R."/>
            <person name="Binder M."/>
            <person name="Bloem J."/>
            <person name="Labutti K."/>
            <person name="Salamov A."/>
            <person name="Andreopoulos B."/>
            <person name="Baker S."/>
            <person name="Barry K."/>
            <person name="Bills G."/>
            <person name="Bluhm B."/>
            <person name="Cannon C."/>
            <person name="Castanera R."/>
            <person name="Culley D."/>
            <person name="Daum C."/>
            <person name="Ezra D."/>
            <person name="Gonzalez J."/>
            <person name="Henrissat B."/>
            <person name="Kuo A."/>
            <person name="Liang C."/>
            <person name="Lipzen A."/>
            <person name="Lutzoni F."/>
            <person name="Magnuson J."/>
            <person name="Mondo S."/>
            <person name="Nolan M."/>
            <person name="Ohm R."/>
            <person name="Pangilinan J."/>
            <person name="Park H.-J."/>
            <person name="Ramirez L."/>
            <person name="Alfaro M."/>
            <person name="Sun H."/>
            <person name="Tritt A."/>
            <person name="Yoshinaga Y."/>
            <person name="Zwiers L.-H."/>
            <person name="Turgeon B."/>
            <person name="Goodwin S."/>
            <person name="Spatafora J."/>
            <person name="Crous P."/>
            <person name="Grigoriev I."/>
        </authorList>
    </citation>
    <scope>NUCLEOTIDE SEQUENCE</scope>
    <source>
        <strain evidence="1">CBS 122681</strain>
    </source>
</reference>
<dbReference type="Proteomes" id="UP000799324">
    <property type="component" value="Unassembled WGS sequence"/>
</dbReference>
<protein>
    <submittedName>
        <fullName evidence="1">Uncharacterized protein</fullName>
    </submittedName>
</protein>
<dbReference type="EMBL" id="MU004471">
    <property type="protein sequence ID" value="KAF2649998.1"/>
    <property type="molecule type" value="Genomic_DNA"/>
</dbReference>
<evidence type="ECO:0000313" key="2">
    <source>
        <dbReference type="Proteomes" id="UP000799324"/>
    </source>
</evidence>
<dbReference type="OrthoDB" id="3781081at2759"/>